<evidence type="ECO:0000313" key="3">
    <source>
        <dbReference type="EMBL" id="KAL3628912.1"/>
    </source>
</evidence>
<protein>
    <recommendedName>
        <fullName evidence="2">NB-ARC domain-containing protein</fullName>
    </recommendedName>
</protein>
<comment type="caution">
    <text evidence="3">The sequence shown here is derived from an EMBL/GenBank/DDBJ whole genome shotgun (WGS) entry which is preliminary data.</text>
</comment>
<sequence length="292" mass="33743">MSIFDLKYGQSCCDLCYKDQTSKPLIESLVHKLDWIRYSLENIFPAPKIAWIATDDLETKIRDTVYKAQDTIEKSLISCRSLSSSVSLVFLRETISEVDSIMKTSNEIEASIKEYRRRDGDLLDSENARPSVFGTCWSRDDIVGQDKNLKMLKDVLLPHNQKTKLQIVPIVGMFGIGKTALAKCIYDDPHIQGSFSYRGWVTFSSKYRDGDVFLSLIDGMESTDKDAMSYEYLFKILHKTLYYTKYLLVIDDVWDFDVWDKLSNTFRDDKNGSRIILTTMNPHMASNIYLFR</sequence>
<evidence type="ECO:0000313" key="4">
    <source>
        <dbReference type="Proteomes" id="UP001632038"/>
    </source>
</evidence>
<name>A0ABD3CHF3_9LAMI</name>
<reference evidence="4" key="1">
    <citation type="journal article" date="2024" name="IScience">
        <title>Strigolactones Initiate the Formation of Haustorium-like Structures in Castilleja.</title>
        <authorList>
            <person name="Buerger M."/>
            <person name="Peterson D."/>
            <person name="Chory J."/>
        </authorList>
    </citation>
    <scope>NUCLEOTIDE SEQUENCE [LARGE SCALE GENOMIC DNA]</scope>
</reference>
<dbReference type="Gene3D" id="3.40.50.300">
    <property type="entry name" value="P-loop containing nucleotide triphosphate hydrolases"/>
    <property type="match status" value="1"/>
</dbReference>
<keyword evidence="4" id="KW-1185">Reference proteome</keyword>
<feature type="domain" description="NB-ARC" evidence="2">
    <location>
        <begin position="150"/>
        <end position="287"/>
    </location>
</feature>
<dbReference type="PRINTS" id="PR00364">
    <property type="entry name" value="DISEASERSIST"/>
</dbReference>
<dbReference type="GO" id="GO:0006952">
    <property type="term" value="P:defense response"/>
    <property type="evidence" value="ECO:0007669"/>
    <property type="project" value="UniProtKB-KW"/>
</dbReference>
<dbReference type="InterPro" id="IPR002182">
    <property type="entry name" value="NB-ARC"/>
</dbReference>
<dbReference type="Proteomes" id="UP001632038">
    <property type="component" value="Unassembled WGS sequence"/>
</dbReference>
<evidence type="ECO:0000259" key="2">
    <source>
        <dbReference type="Pfam" id="PF00931"/>
    </source>
</evidence>
<dbReference type="AlphaFoldDB" id="A0ABD3CHF3"/>
<organism evidence="3 4">
    <name type="scientific">Castilleja foliolosa</name>
    <dbReference type="NCBI Taxonomy" id="1961234"/>
    <lineage>
        <taxon>Eukaryota</taxon>
        <taxon>Viridiplantae</taxon>
        <taxon>Streptophyta</taxon>
        <taxon>Embryophyta</taxon>
        <taxon>Tracheophyta</taxon>
        <taxon>Spermatophyta</taxon>
        <taxon>Magnoliopsida</taxon>
        <taxon>eudicotyledons</taxon>
        <taxon>Gunneridae</taxon>
        <taxon>Pentapetalae</taxon>
        <taxon>asterids</taxon>
        <taxon>lamiids</taxon>
        <taxon>Lamiales</taxon>
        <taxon>Orobanchaceae</taxon>
        <taxon>Pedicularideae</taxon>
        <taxon>Castillejinae</taxon>
        <taxon>Castilleja</taxon>
    </lineage>
</organism>
<dbReference type="InterPro" id="IPR027417">
    <property type="entry name" value="P-loop_NTPase"/>
</dbReference>
<dbReference type="Gene3D" id="1.20.5.4130">
    <property type="match status" value="1"/>
</dbReference>
<dbReference type="Pfam" id="PF00931">
    <property type="entry name" value="NB-ARC"/>
    <property type="match status" value="1"/>
</dbReference>
<dbReference type="PANTHER" id="PTHR36766:SF30">
    <property type="entry name" value="TIR-NBS TYPE DISEASE RESISTANCE PROTEIN-RELATED"/>
    <property type="match status" value="1"/>
</dbReference>
<accession>A0ABD3CHF3</accession>
<proteinExistence type="predicted"/>
<dbReference type="PANTHER" id="PTHR36766">
    <property type="entry name" value="PLANT BROAD-SPECTRUM MILDEW RESISTANCE PROTEIN RPW8"/>
    <property type="match status" value="1"/>
</dbReference>
<dbReference type="SUPFAM" id="SSF52540">
    <property type="entry name" value="P-loop containing nucleoside triphosphate hydrolases"/>
    <property type="match status" value="1"/>
</dbReference>
<evidence type="ECO:0000256" key="1">
    <source>
        <dbReference type="ARBA" id="ARBA00022821"/>
    </source>
</evidence>
<gene>
    <name evidence="3" type="ORF">CASFOL_027958</name>
</gene>
<dbReference type="EMBL" id="JAVIJP010000036">
    <property type="protein sequence ID" value="KAL3628912.1"/>
    <property type="molecule type" value="Genomic_DNA"/>
</dbReference>
<keyword evidence="1" id="KW-0611">Plant defense</keyword>